<dbReference type="InterPro" id="IPR017850">
    <property type="entry name" value="Alkaline_phosphatase_core_sf"/>
</dbReference>
<evidence type="ECO:0000313" key="10">
    <source>
        <dbReference type="Proteomes" id="UP000182544"/>
    </source>
</evidence>
<keyword evidence="5" id="KW-0378">Hydrolase</keyword>
<protein>
    <submittedName>
        <fullName evidence="9">Arylsulfatase A</fullName>
    </submittedName>
</protein>
<evidence type="ECO:0000256" key="3">
    <source>
        <dbReference type="ARBA" id="ARBA00022723"/>
    </source>
</evidence>
<gene>
    <name evidence="9" type="ORF">SAMN05428642_101311</name>
</gene>
<feature type="signal peptide" evidence="7">
    <location>
        <begin position="1"/>
        <end position="34"/>
    </location>
</feature>
<sequence>MKPKTNYIKPCSVKKMKKLKILIILITLKLSAFGQDKPNVLFIAIDDLNDYVNCMNGSLKVPTPNIDKLARQGILFTNAHCQAPICGPSRASIMTGLYPTTTGNYLQLKDVDIKKSNDASKEAIFMPDFFEKQGYKTMAVGKIYHNGDAANTFDEYGGKFAGYGPMPKKRMNYDPSKIEGKIGLTMTDWGAYPEHDSLMSDYQSAKWAVKKLKESHDTPFFLAVGFIRPHVPWYVPKKWFDKFPIDSIEIPPYNKKDFDDIPELGRRVANAPMMPTTEELIQSGEWKNVIQAYMACIAFVDAQVGKVLSALEESKYNNNTIVVLWSDHGYHLGEKNRFAKQALWERDTRTVLIFKDINTDGGKTCNKPVQLLDIYPTLLELSNLPTYDLAEGHSLANFIQGSDENWTHPALSFYGKGNVAVRDERFRLIQYEDGSLELYDLFTDPNEWLNLADKCDYQEIIKTLKQFIPTSWADNSIYSHYNFNEYFIEKSKMD</sequence>
<evidence type="ECO:0000256" key="4">
    <source>
        <dbReference type="ARBA" id="ARBA00022729"/>
    </source>
</evidence>
<proteinExistence type="inferred from homology"/>
<dbReference type="GO" id="GO:0046872">
    <property type="term" value="F:metal ion binding"/>
    <property type="evidence" value="ECO:0007669"/>
    <property type="project" value="UniProtKB-KW"/>
</dbReference>
<dbReference type="GO" id="GO:0005737">
    <property type="term" value="C:cytoplasm"/>
    <property type="evidence" value="ECO:0007669"/>
    <property type="project" value="TreeGrafter"/>
</dbReference>
<organism evidence="9 10">
    <name type="scientific">Flaviramulus basaltis</name>
    <dbReference type="NCBI Taxonomy" id="369401"/>
    <lineage>
        <taxon>Bacteria</taxon>
        <taxon>Pseudomonadati</taxon>
        <taxon>Bacteroidota</taxon>
        <taxon>Flavobacteriia</taxon>
        <taxon>Flavobacteriales</taxon>
        <taxon>Flavobacteriaceae</taxon>
        <taxon>Flaviramulus</taxon>
    </lineage>
</organism>
<name>A0A1K2IB25_9FLAO</name>
<comment type="cofactor">
    <cofactor evidence="1">
        <name>Ca(2+)</name>
        <dbReference type="ChEBI" id="CHEBI:29108"/>
    </cofactor>
</comment>
<comment type="similarity">
    <text evidence="2">Belongs to the sulfatase family.</text>
</comment>
<dbReference type="Gene3D" id="3.40.720.10">
    <property type="entry name" value="Alkaline Phosphatase, subunit A"/>
    <property type="match status" value="1"/>
</dbReference>
<dbReference type="CDD" id="cd16030">
    <property type="entry name" value="iduronate-2-sulfatase"/>
    <property type="match status" value="1"/>
</dbReference>
<evidence type="ECO:0000259" key="8">
    <source>
        <dbReference type="Pfam" id="PF00884"/>
    </source>
</evidence>
<keyword evidence="6" id="KW-0106">Calcium</keyword>
<dbReference type="InterPro" id="IPR035874">
    <property type="entry name" value="IDS"/>
</dbReference>
<dbReference type="PROSITE" id="PS00523">
    <property type="entry name" value="SULFATASE_1"/>
    <property type="match status" value="1"/>
</dbReference>
<keyword evidence="10" id="KW-1185">Reference proteome</keyword>
<dbReference type="SUPFAM" id="SSF53649">
    <property type="entry name" value="Alkaline phosphatase-like"/>
    <property type="match status" value="1"/>
</dbReference>
<keyword evidence="3" id="KW-0479">Metal-binding</keyword>
<keyword evidence="4 7" id="KW-0732">Signal</keyword>
<reference evidence="9 10" key="1">
    <citation type="submission" date="2016-10" db="EMBL/GenBank/DDBJ databases">
        <authorList>
            <person name="de Groot N.N."/>
        </authorList>
    </citation>
    <scope>NUCLEOTIDE SEQUENCE [LARGE SCALE GENOMIC DNA]</scope>
    <source>
        <strain evidence="9 10">DSM 18180</strain>
    </source>
</reference>
<dbReference type="STRING" id="369401.SAMN05428642_101311"/>
<dbReference type="PROSITE" id="PS00149">
    <property type="entry name" value="SULFATASE_2"/>
    <property type="match status" value="1"/>
</dbReference>
<accession>A0A1K2IB25</accession>
<dbReference type="InterPro" id="IPR024607">
    <property type="entry name" value="Sulfatase_CS"/>
</dbReference>
<dbReference type="EMBL" id="FPKV01000001">
    <property type="protein sequence ID" value="SFZ89474.1"/>
    <property type="molecule type" value="Genomic_DNA"/>
</dbReference>
<evidence type="ECO:0000256" key="6">
    <source>
        <dbReference type="ARBA" id="ARBA00022837"/>
    </source>
</evidence>
<dbReference type="InterPro" id="IPR000917">
    <property type="entry name" value="Sulfatase_N"/>
</dbReference>
<evidence type="ECO:0000256" key="2">
    <source>
        <dbReference type="ARBA" id="ARBA00008779"/>
    </source>
</evidence>
<dbReference type="GO" id="GO:0004423">
    <property type="term" value="F:iduronate-2-sulfatase activity"/>
    <property type="evidence" value="ECO:0007669"/>
    <property type="project" value="InterPro"/>
</dbReference>
<evidence type="ECO:0000256" key="5">
    <source>
        <dbReference type="ARBA" id="ARBA00022801"/>
    </source>
</evidence>
<feature type="domain" description="Sulfatase N-terminal" evidence="8">
    <location>
        <begin position="38"/>
        <end position="382"/>
    </location>
</feature>
<dbReference type="PANTHER" id="PTHR45953:SF1">
    <property type="entry name" value="IDURONATE 2-SULFATASE"/>
    <property type="match status" value="1"/>
</dbReference>
<dbReference type="AlphaFoldDB" id="A0A1K2IB25"/>
<evidence type="ECO:0000256" key="1">
    <source>
        <dbReference type="ARBA" id="ARBA00001913"/>
    </source>
</evidence>
<feature type="chain" id="PRO_5012927689" evidence="7">
    <location>
        <begin position="35"/>
        <end position="494"/>
    </location>
</feature>
<dbReference type="PANTHER" id="PTHR45953">
    <property type="entry name" value="IDURONATE 2-SULFATASE"/>
    <property type="match status" value="1"/>
</dbReference>
<evidence type="ECO:0000313" key="9">
    <source>
        <dbReference type="EMBL" id="SFZ89474.1"/>
    </source>
</evidence>
<evidence type="ECO:0000256" key="7">
    <source>
        <dbReference type="SAM" id="SignalP"/>
    </source>
</evidence>
<dbReference type="Pfam" id="PF00884">
    <property type="entry name" value="Sulfatase"/>
    <property type="match status" value="1"/>
</dbReference>
<dbReference type="Proteomes" id="UP000182544">
    <property type="component" value="Unassembled WGS sequence"/>
</dbReference>